<evidence type="ECO:0000313" key="2">
    <source>
        <dbReference type="EMBL" id="KAK1750153.1"/>
    </source>
</evidence>
<proteinExistence type="predicted"/>
<evidence type="ECO:0000313" key="3">
    <source>
        <dbReference type="Proteomes" id="UP001239445"/>
    </source>
</evidence>
<feature type="compositionally biased region" description="Low complexity" evidence="1">
    <location>
        <begin position="26"/>
        <end position="46"/>
    </location>
</feature>
<dbReference type="Proteomes" id="UP001239445">
    <property type="component" value="Unassembled WGS sequence"/>
</dbReference>
<dbReference type="EMBL" id="MU839849">
    <property type="protein sequence ID" value="KAK1750153.1"/>
    <property type="molecule type" value="Genomic_DNA"/>
</dbReference>
<feature type="region of interest" description="Disordered" evidence="1">
    <location>
        <begin position="107"/>
        <end position="150"/>
    </location>
</feature>
<feature type="region of interest" description="Disordered" evidence="1">
    <location>
        <begin position="1"/>
        <end position="63"/>
    </location>
</feature>
<accession>A0AAJ0B4B7</accession>
<gene>
    <name evidence="2" type="ORF">QBC47DRAFT_439326</name>
</gene>
<protein>
    <submittedName>
        <fullName evidence="2">Uncharacterized protein</fullName>
    </submittedName>
</protein>
<organism evidence="2 3">
    <name type="scientific">Echria macrotheca</name>
    <dbReference type="NCBI Taxonomy" id="438768"/>
    <lineage>
        <taxon>Eukaryota</taxon>
        <taxon>Fungi</taxon>
        <taxon>Dikarya</taxon>
        <taxon>Ascomycota</taxon>
        <taxon>Pezizomycotina</taxon>
        <taxon>Sordariomycetes</taxon>
        <taxon>Sordariomycetidae</taxon>
        <taxon>Sordariales</taxon>
        <taxon>Schizotheciaceae</taxon>
        <taxon>Echria</taxon>
    </lineage>
</organism>
<sequence length="150" mass="15556">MSASSSAEPSPDMQLDDTSPPPPPTTITTTSANTTNDDNNNTNGNGSKKKTTRRPRARPLTRDEIIEIRALRKYAKMTHEQIVAATPFTINQVQVACKNTLRWQKKPDRWSIGPGEVGGAASGASGAGAGSGMAEGGTGSSTELGASGGE</sequence>
<feature type="compositionally biased region" description="Gly residues" evidence="1">
    <location>
        <begin position="115"/>
        <end position="139"/>
    </location>
</feature>
<dbReference type="AlphaFoldDB" id="A0AAJ0B4B7"/>
<keyword evidence="3" id="KW-1185">Reference proteome</keyword>
<reference evidence="2" key="1">
    <citation type="submission" date="2023-06" db="EMBL/GenBank/DDBJ databases">
        <title>Genome-scale phylogeny and comparative genomics of the fungal order Sordariales.</title>
        <authorList>
            <consortium name="Lawrence Berkeley National Laboratory"/>
            <person name="Hensen N."/>
            <person name="Bonometti L."/>
            <person name="Westerberg I."/>
            <person name="Brannstrom I.O."/>
            <person name="Guillou S."/>
            <person name="Cros-Aarteil S."/>
            <person name="Calhoun S."/>
            <person name="Haridas S."/>
            <person name="Kuo A."/>
            <person name="Mondo S."/>
            <person name="Pangilinan J."/>
            <person name="Riley R."/>
            <person name="Labutti K."/>
            <person name="Andreopoulos B."/>
            <person name="Lipzen A."/>
            <person name="Chen C."/>
            <person name="Yanf M."/>
            <person name="Daum C."/>
            <person name="Ng V."/>
            <person name="Clum A."/>
            <person name="Steindorff A."/>
            <person name="Ohm R."/>
            <person name="Martin F."/>
            <person name="Silar P."/>
            <person name="Natvig D."/>
            <person name="Lalanne C."/>
            <person name="Gautier V."/>
            <person name="Ament-Velasquez S.L."/>
            <person name="Kruys A."/>
            <person name="Hutchinson M.I."/>
            <person name="Powell A.J."/>
            <person name="Barry K."/>
            <person name="Miller A.N."/>
            <person name="Grigoriev I.V."/>
            <person name="Debuchy R."/>
            <person name="Gladieux P."/>
            <person name="Thoren M.H."/>
            <person name="Johannesson H."/>
        </authorList>
    </citation>
    <scope>NUCLEOTIDE SEQUENCE</scope>
    <source>
        <strain evidence="2">PSN4</strain>
    </source>
</reference>
<evidence type="ECO:0000256" key="1">
    <source>
        <dbReference type="SAM" id="MobiDB-lite"/>
    </source>
</evidence>
<feature type="compositionally biased region" description="Basic residues" evidence="1">
    <location>
        <begin position="47"/>
        <end position="59"/>
    </location>
</feature>
<name>A0AAJ0B4B7_9PEZI</name>
<comment type="caution">
    <text evidence="2">The sequence shown here is derived from an EMBL/GenBank/DDBJ whole genome shotgun (WGS) entry which is preliminary data.</text>
</comment>